<sequence>MISDDCEHRIEVNNLKHGEIVQHTLLLIKGHIRQLRPLKKCVEQQIHLHVKYNSSLESTPWELEQQSQISRNGQFKLLCDLGQHVPVTGNYRKLPLQLHFCYCNSVLHIEILYECPTNNYLLQALYIKCSNQHTKDEEVRACFDKINLNLRLVQSVYADQLRAAAYGRSTFTLNGDCKVFETQLTCEEVWQLNEESLWQNFAEEILNSSAWGGEDKLKFVAFIGCTKYDAAAIAASGDFSYANIRRNLKGHAALGGGGLALFGAAYLYAWPRYCKDINAYFGSTEKVDPTQLPDDSNYRCTYGGVYATTLGAVVHEIGHTFDLGHTIDGVMGNGFDYINRVFTIDNLTEHLPDRVIERTAHALNVQVAERPRFTQLKRSTNKFLEKYHEQKTSDPFYFTRNCAIILAHNKWFKNCRTNGDVFDLATVETLLKYDPADKCVISGESKHALCLIEVRTVDKSLVKYWYEPSKSDSLIYKFHLPQEAIEALEKDHYLFVLTRSGVAKRLCEPRNC</sequence>
<accession>W8AN20</accession>
<organism evidence="1">
    <name type="scientific">Ceratitis capitata</name>
    <name type="common">Mediterranean fruit fly</name>
    <name type="synonym">Tephritis capitata</name>
    <dbReference type="NCBI Taxonomy" id="7213"/>
    <lineage>
        <taxon>Eukaryota</taxon>
        <taxon>Metazoa</taxon>
        <taxon>Ecdysozoa</taxon>
        <taxon>Arthropoda</taxon>
        <taxon>Hexapoda</taxon>
        <taxon>Insecta</taxon>
        <taxon>Pterygota</taxon>
        <taxon>Neoptera</taxon>
        <taxon>Endopterygota</taxon>
        <taxon>Diptera</taxon>
        <taxon>Brachycera</taxon>
        <taxon>Muscomorpha</taxon>
        <taxon>Tephritoidea</taxon>
        <taxon>Tephritidae</taxon>
        <taxon>Ceratitis</taxon>
        <taxon>Ceratitis</taxon>
    </lineage>
</organism>
<dbReference type="InterPro" id="IPR053002">
    <property type="entry name" value="Metalloproteinase_M10B"/>
</dbReference>
<dbReference type="PANTHER" id="PTHR21054">
    <property type="entry name" value="ZINC METALLOPROTEINASE-RELATED"/>
    <property type="match status" value="1"/>
</dbReference>
<dbReference type="InterPro" id="IPR021917">
    <property type="entry name" value="Unchr_Zn-peptidase-like"/>
</dbReference>
<gene>
    <name evidence="1" type="primary">YIK8</name>
</gene>
<protein>
    <submittedName>
        <fullName evidence="1">Putative zinc metalloproteinase YIL108W</fullName>
    </submittedName>
</protein>
<reference evidence="1" key="1">
    <citation type="submission" date="2013-07" db="EMBL/GenBank/DDBJ databases">
        <authorList>
            <person name="Geib S."/>
        </authorList>
    </citation>
    <scope>NUCLEOTIDE SEQUENCE</scope>
</reference>
<evidence type="ECO:0000313" key="1">
    <source>
        <dbReference type="EMBL" id="JAB87397.1"/>
    </source>
</evidence>
<reference evidence="1" key="2">
    <citation type="journal article" date="2014" name="BMC Genomics">
        <title>A genomic perspective to assessing quality of mass-reared SIT flies used in Mediterranean fruit fly (Ceratitis capitata) eradication in California.</title>
        <authorList>
            <person name="Calla B."/>
            <person name="Hall B."/>
            <person name="Hou S."/>
            <person name="Geib S.M."/>
        </authorList>
    </citation>
    <scope>NUCLEOTIDE SEQUENCE</scope>
</reference>
<dbReference type="EMBL" id="GAMC01019158">
    <property type="protein sequence ID" value="JAB87397.1"/>
    <property type="molecule type" value="mRNA"/>
</dbReference>
<dbReference type="AlphaFoldDB" id="W8AN20"/>
<dbReference type="EMBL" id="GAMC01019155">
    <property type="protein sequence ID" value="JAB87400.1"/>
    <property type="molecule type" value="mRNA"/>
</dbReference>
<dbReference type="OrthoDB" id="74460at2759"/>
<proteinExistence type="evidence at transcript level"/>
<dbReference type="PANTHER" id="PTHR21054:SF2">
    <property type="entry name" value="MIP04191P"/>
    <property type="match status" value="1"/>
</dbReference>
<dbReference type="Pfam" id="PF12044">
    <property type="entry name" value="Metallopep"/>
    <property type="match status" value="1"/>
</dbReference>
<name>W8AN20_CERCA</name>